<gene>
    <name evidence="2" type="ORF">FVR03_22725</name>
</gene>
<comment type="caution">
    <text evidence="2">The sequence shown here is derived from an EMBL/GenBank/DDBJ whole genome shotgun (WGS) entry which is preliminary data.</text>
</comment>
<evidence type="ECO:0000259" key="1">
    <source>
        <dbReference type="Pfam" id="PF00535"/>
    </source>
</evidence>
<organism evidence="2 3">
    <name type="scientific">Pontibacter qinzhouensis</name>
    <dbReference type="NCBI Taxonomy" id="2603253"/>
    <lineage>
        <taxon>Bacteria</taxon>
        <taxon>Pseudomonadati</taxon>
        <taxon>Bacteroidota</taxon>
        <taxon>Cytophagia</taxon>
        <taxon>Cytophagales</taxon>
        <taxon>Hymenobacteraceae</taxon>
        <taxon>Pontibacter</taxon>
    </lineage>
</organism>
<proteinExistence type="predicted"/>
<dbReference type="InterPro" id="IPR029044">
    <property type="entry name" value="Nucleotide-diphossugar_trans"/>
</dbReference>
<evidence type="ECO:0000313" key="3">
    <source>
        <dbReference type="Proteomes" id="UP000321926"/>
    </source>
</evidence>
<dbReference type="EMBL" id="VRTY01000148">
    <property type="protein sequence ID" value="TXK23334.1"/>
    <property type="molecule type" value="Genomic_DNA"/>
</dbReference>
<dbReference type="Pfam" id="PF00535">
    <property type="entry name" value="Glycos_transf_2"/>
    <property type="match status" value="1"/>
</dbReference>
<feature type="domain" description="Glycosyltransferase 2-like" evidence="1">
    <location>
        <begin position="12"/>
        <end position="151"/>
    </location>
</feature>
<dbReference type="Gene3D" id="3.90.550.10">
    <property type="entry name" value="Spore Coat Polysaccharide Biosynthesis Protein SpsA, Chain A"/>
    <property type="match status" value="1"/>
</dbReference>
<accession>A0A5C8IQL0</accession>
<evidence type="ECO:0000313" key="2">
    <source>
        <dbReference type="EMBL" id="TXK23334.1"/>
    </source>
</evidence>
<dbReference type="OrthoDB" id="6307329at2"/>
<dbReference type="RefSeq" id="WP_147924075.1">
    <property type="nucleotide sequence ID" value="NZ_VRTY01000148.1"/>
</dbReference>
<keyword evidence="2" id="KW-0808">Transferase</keyword>
<dbReference type="Proteomes" id="UP000321926">
    <property type="component" value="Unassembled WGS sequence"/>
</dbReference>
<dbReference type="GO" id="GO:0016740">
    <property type="term" value="F:transferase activity"/>
    <property type="evidence" value="ECO:0007669"/>
    <property type="project" value="UniProtKB-KW"/>
</dbReference>
<dbReference type="PANTHER" id="PTHR43685:SF11">
    <property type="entry name" value="GLYCOSYLTRANSFERASE TAGX-RELATED"/>
    <property type="match status" value="1"/>
</dbReference>
<dbReference type="InterPro" id="IPR050834">
    <property type="entry name" value="Glycosyltransf_2"/>
</dbReference>
<keyword evidence="3" id="KW-1185">Reference proteome</keyword>
<protein>
    <submittedName>
        <fullName evidence="2">Glycosyltransferase family 2 protein</fullName>
    </submittedName>
</protein>
<dbReference type="CDD" id="cd00761">
    <property type="entry name" value="Glyco_tranf_GTA_type"/>
    <property type="match status" value="1"/>
</dbReference>
<name>A0A5C8IQL0_9BACT</name>
<reference evidence="2 3" key="1">
    <citation type="submission" date="2019-08" db="EMBL/GenBank/DDBJ databases">
        <authorList>
            <person name="Shi S."/>
        </authorList>
    </citation>
    <scope>NUCLEOTIDE SEQUENCE [LARGE SCALE GENOMIC DNA]</scope>
    <source>
        <strain evidence="2 3">GY10130</strain>
    </source>
</reference>
<sequence>MNNSVPYRPLVSVIIPFLNEEQFIEETIESVLQQEYTNWELLLVDDGSTNNSTRIAKAFAAMYPDKIFYLEHKCHVNKGLTASRNLGVQHAKGTLIALLDADDKWLPQKLSHQVYLFGIHPEIAMVAEASVYWNTWCDSSKRDIKVPVGAQEEKVYKPLELLQKLYPLHIGAAPVPCALMIKKQAILQVGGFESSFVKQFQLYEDQALLSKLYLNFNVYISSSCNNLYRQRPGSIVKEVKGSGQYHAVRKYFLEWLHAYTIKNGFLDDTLDKLLKKALFPYHHPTLYLLTYTFPNQVVQLSKKAVPGPLKDLIKKQLHLVK</sequence>
<dbReference type="SUPFAM" id="SSF53448">
    <property type="entry name" value="Nucleotide-diphospho-sugar transferases"/>
    <property type="match status" value="1"/>
</dbReference>
<dbReference type="AlphaFoldDB" id="A0A5C8IQL0"/>
<dbReference type="PANTHER" id="PTHR43685">
    <property type="entry name" value="GLYCOSYLTRANSFERASE"/>
    <property type="match status" value="1"/>
</dbReference>
<dbReference type="InterPro" id="IPR001173">
    <property type="entry name" value="Glyco_trans_2-like"/>
</dbReference>